<reference evidence="2" key="1">
    <citation type="submission" date="2023-01" db="EMBL/GenBank/DDBJ databases">
        <title>The chitinases involved in constricting ring structure development in the nematode-trapping fungus Drechslerella dactyloides.</title>
        <authorList>
            <person name="Wang R."/>
            <person name="Zhang L."/>
            <person name="Tang P."/>
            <person name="Li S."/>
            <person name="Liang L."/>
        </authorList>
    </citation>
    <scope>NUCLEOTIDE SEQUENCE</scope>
    <source>
        <strain evidence="2">YMF1.00031</strain>
    </source>
</reference>
<feature type="region of interest" description="Disordered" evidence="1">
    <location>
        <begin position="160"/>
        <end position="194"/>
    </location>
</feature>
<protein>
    <submittedName>
        <fullName evidence="2">Uncharacterized protein</fullName>
    </submittedName>
</protein>
<dbReference type="AlphaFoldDB" id="A0AAD6IWC6"/>
<comment type="caution">
    <text evidence="2">The sequence shown here is derived from an EMBL/GenBank/DDBJ whole genome shotgun (WGS) entry which is preliminary data.</text>
</comment>
<feature type="compositionally biased region" description="Low complexity" evidence="1">
    <location>
        <begin position="178"/>
        <end position="194"/>
    </location>
</feature>
<dbReference type="Proteomes" id="UP001221413">
    <property type="component" value="Unassembled WGS sequence"/>
</dbReference>
<name>A0AAD6IWC6_DREDA</name>
<dbReference type="EMBL" id="JAQGDS010000006">
    <property type="protein sequence ID" value="KAJ6259686.1"/>
    <property type="molecule type" value="Genomic_DNA"/>
</dbReference>
<sequence length="194" mass="20788">MLPGYSFNLFLRATRTISSIDIANFLPAEMPSLPLSSVSYRAGPADPTAAPYTTTHTYASHETVSYAASTFEAIESQGPSSSTDGPTLIYGRILHTPGEYRPTEDPKPPLSTVIPKITQLNQAGWHCPYNCQTCVDYEAFRKLKAQSLRLVQLAEAAAAQLRNQTAASTTTESDDQTPAQAAEAQSSPSSSSLA</sequence>
<accession>A0AAD6IWC6</accession>
<evidence type="ECO:0000313" key="2">
    <source>
        <dbReference type="EMBL" id="KAJ6259686.1"/>
    </source>
</evidence>
<gene>
    <name evidence="2" type="ORF">Dda_5324</name>
</gene>
<evidence type="ECO:0000256" key="1">
    <source>
        <dbReference type="SAM" id="MobiDB-lite"/>
    </source>
</evidence>
<keyword evidence="3" id="KW-1185">Reference proteome</keyword>
<proteinExistence type="predicted"/>
<evidence type="ECO:0000313" key="3">
    <source>
        <dbReference type="Proteomes" id="UP001221413"/>
    </source>
</evidence>
<organism evidence="2 3">
    <name type="scientific">Drechslerella dactyloides</name>
    <name type="common">Nematode-trapping fungus</name>
    <name type="synonym">Arthrobotrys dactyloides</name>
    <dbReference type="NCBI Taxonomy" id="74499"/>
    <lineage>
        <taxon>Eukaryota</taxon>
        <taxon>Fungi</taxon>
        <taxon>Dikarya</taxon>
        <taxon>Ascomycota</taxon>
        <taxon>Pezizomycotina</taxon>
        <taxon>Orbiliomycetes</taxon>
        <taxon>Orbiliales</taxon>
        <taxon>Orbiliaceae</taxon>
        <taxon>Drechslerella</taxon>
    </lineage>
</organism>